<protein>
    <submittedName>
        <fullName evidence="1">Uncharacterized protein</fullName>
    </submittedName>
</protein>
<proteinExistence type="predicted"/>
<name>L7CFL1_RHOBT</name>
<accession>L7CFL1</accession>
<dbReference type="Proteomes" id="UP000010959">
    <property type="component" value="Unassembled WGS sequence"/>
</dbReference>
<reference evidence="1 2" key="1">
    <citation type="journal article" date="2013" name="Mar. Genomics">
        <title>Expression of sulfatases in Rhodopirellula baltica and the diversity of sulfatases in the genus Rhodopirellula.</title>
        <authorList>
            <person name="Wegner C.E."/>
            <person name="Richter-Heitmann T."/>
            <person name="Klindworth A."/>
            <person name="Klockow C."/>
            <person name="Richter M."/>
            <person name="Achstetter T."/>
            <person name="Glockner F.O."/>
            <person name="Harder J."/>
        </authorList>
    </citation>
    <scope>NUCLEOTIDE SEQUENCE [LARGE SCALE GENOMIC DNA]</scope>
    <source>
        <strain evidence="1 2">SWK14</strain>
    </source>
</reference>
<evidence type="ECO:0000313" key="1">
    <source>
        <dbReference type="EMBL" id="ELP32645.1"/>
    </source>
</evidence>
<dbReference type="PATRIC" id="fig|993516.3.peg.3628"/>
<dbReference type="AlphaFoldDB" id="L7CFL1"/>
<organism evidence="1 2">
    <name type="scientific">Rhodopirellula baltica SWK14</name>
    <dbReference type="NCBI Taxonomy" id="993516"/>
    <lineage>
        <taxon>Bacteria</taxon>
        <taxon>Pseudomonadati</taxon>
        <taxon>Planctomycetota</taxon>
        <taxon>Planctomycetia</taxon>
        <taxon>Pirellulales</taxon>
        <taxon>Pirellulaceae</taxon>
        <taxon>Rhodopirellula</taxon>
    </lineage>
</organism>
<evidence type="ECO:0000313" key="2">
    <source>
        <dbReference type="Proteomes" id="UP000010959"/>
    </source>
</evidence>
<comment type="caution">
    <text evidence="1">The sequence shown here is derived from an EMBL/GenBank/DDBJ whole genome shotgun (WGS) entry which is preliminary data.</text>
</comment>
<gene>
    <name evidence="1" type="ORF">RBSWK_03400</name>
</gene>
<sequence length="63" mass="6739">MRNPVLASHHSIRRRSTSATVLAPCSLASAAANVKQVHGPETANLFMNSPLFTSQTGDRSFTV</sequence>
<dbReference type="EMBL" id="AMWG01000095">
    <property type="protein sequence ID" value="ELP32645.1"/>
    <property type="molecule type" value="Genomic_DNA"/>
</dbReference>